<evidence type="ECO:0000313" key="6">
    <source>
        <dbReference type="Proteomes" id="UP000321822"/>
    </source>
</evidence>
<dbReference type="InterPro" id="IPR004107">
    <property type="entry name" value="Integrase_SAM-like_N"/>
</dbReference>
<dbReference type="Pfam" id="PF13495">
    <property type="entry name" value="Phage_int_SAM_4"/>
    <property type="match status" value="1"/>
</dbReference>
<dbReference type="Gene3D" id="1.10.150.130">
    <property type="match status" value="1"/>
</dbReference>
<dbReference type="GO" id="GO:0006310">
    <property type="term" value="P:DNA recombination"/>
    <property type="evidence" value="ECO:0007669"/>
    <property type="project" value="UniProtKB-KW"/>
</dbReference>
<evidence type="ECO:0000256" key="2">
    <source>
        <dbReference type="ARBA" id="ARBA00023125"/>
    </source>
</evidence>
<keyword evidence="1" id="KW-0229">DNA integration</keyword>
<dbReference type="GO" id="GO:0003677">
    <property type="term" value="F:DNA binding"/>
    <property type="evidence" value="ECO:0007669"/>
    <property type="project" value="UniProtKB-KW"/>
</dbReference>
<accession>A0A5C6Q6V4</accession>
<evidence type="ECO:0000256" key="3">
    <source>
        <dbReference type="ARBA" id="ARBA00023172"/>
    </source>
</evidence>
<dbReference type="RefSeq" id="WP_146791157.1">
    <property type="nucleotide sequence ID" value="NZ_VOLT01000013.1"/>
</dbReference>
<comment type="caution">
    <text evidence="5">The sequence shown here is derived from an EMBL/GenBank/DDBJ whole genome shotgun (WGS) entry which is preliminary data.</text>
</comment>
<sequence>MTPLRQQLLDCMQVRHFSMRTQQAYVRWVYDLAKYTHRSPDTLQDSELKEYLWSLTLDRHLSSSTCAQAFHALNFFYGQVLGRTFNEQLLPPMKRQQKIPELLSLSEVKRIIDVCRNPKYRMMIMLCYGCGLRLSEVCLLKVKNIAGEQRVIHLQQAKGAKDRCIPVSDSLLHELRLYWQRFHPIVYLFFKPIEDQPLHQSSLQKAYYKAKKDAGILKQGGIHALRHAFATHQLMAGMPLPELQHILGHKDIRTTVRYTHWLPHYQAVQGAQFDLLKQLEQQL</sequence>
<reference evidence="5 6" key="1">
    <citation type="submission" date="2019-07" db="EMBL/GenBank/DDBJ databases">
        <title>Genomes of sea-ice associated Colwellia species.</title>
        <authorList>
            <person name="Bowman J.P."/>
        </authorList>
    </citation>
    <scope>NUCLEOTIDE SEQUENCE [LARGE SCALE GENOMIC DNA]</scope>
    <source>
        <strain evidence="5 6">ACAM 459</strain>
    </source>
</reference>
<dbReference type="InterPro" id="IPR010998">
    <property type="entry name" value="Integrase_recombinase_N"/>
</dbReference>
<dbReference type="InterPro" id="IPR013762">
    <property type="entry name" value="Integrase-like_cat_sf"/>
</dbReference>
<evidence type="ECO:0000313" key="5">
    <source>
        <dbReference type="EMBL" id="TWX64593.1"/>
    </source>
</evidence>
<dbReference type="PANTHER" id="PTHR30349">
    <property type="entry name" value="PHAGE INTEGRASE-RELATED"/>
    <property type="match status" value="1"/>
</dbReference>
<dbReference type="EMBL" id="VOLT01000013">
    <property type="protein sequence ID" value="TWX64593.1"/>
    <property type="molecule type" value="Genomic_DNA"/>
</dbReference>
<feature type="domain" description="Tyr recombinase" evidence="4">
    <location>
        <begin position="98"/>
        <end position="274"/>
    </location>
</feature>
<name>A0A5C6Q6V4_9GAMM</name>
<keyword evidence="3" id="KW-0233">DNA recombination</keyword>
<gene>
    <name evidence="5" type="ORF">ESZ36_20070</name>
</gene>
<dbReference type="Pfam" id="PF00589">
    <property type="entry name" value="Phage_integrase"/>
    <property type="match status" value="1"/>
</dbReference>
<dbReference type="PROSITE" id="PS51898">
    <property type="entry name" value="TYR_RECOMBINASE"/>
    <property type="match status" value="1"/>
</dbReference>
<keyword evidence="2" id="KW-0238">DNA-binding</keyword>
<dbReference type="AlphaFoldDB" id="A0A5C6Q6V4"/>
<organism evidence="5 6">
    <name type="scientific">Colwellia demingiae</name>
    <dbReference type="NCBI Taxonomy" id="89401"/>
    <lineage>
        <taxon>Bacteria</taxon>
        <taxon>Pseudomonadati</taxon>
        <taxon>Pseudomonadota</taxon>
        <taxon>Gammaproteobacteria</taxon>
        <taxon>Alteromonadales</taxon>
        <taxon>Colwelliaceae</taxon>
        <taxon>Colwellia</taxon>
    </lineage>
</organism>
<dbReference type="InterPro" id="IPR002104">
    <property type="entry name" value="Integrase_catalytic"/>
</dbReference>
<dbReference type="OrthoDB" id="9801717at2"/>
<dbReference type="InterPro" id="IPR011010">
    <property type="entry name" value="DNA_brk_join_enz"/>
</dbReference>
<dbReference type="InterPro" id="IPR050090">
    <property type="entry name" value="Tyrosine_recombinase_XerCD"/>
</dbReference>
<evidence type="ECO:0000259" key="4">
    <source>
        <dbReference type="PROSITE" id="PS51898"/>
    </source>
</evidence>
<dbReference type="Gene3D" id="1.10.443.10">
    <property type="entry name" value="Intergrase catalytic core"/>
    <property type="match status" value="1"/>
</dbReference>
<dbReference type="PANTHER" id="PTHR30349:SF90">
    <property type="entry name" value="TYROSINE RECOMBINASE XERD"/>
    <property type="match status" value="1"/>
</dbReference>
<keyword evidence="6" id="KW-1185">Reference proteome</keyword>
<dbReference type="SUPFAM" id="SSF56349">
    <property type="entry name" value="DNA breaking-rejoining enzymes"/>
    <property type="match status" value="1"/>
</dbReference>
<protein>
    <submittedName>
        <fullName evidence="5">Tyrosine-type recombinase/integrase</fullName>
    </submittedName>
</protein>
<proteinExistence type="predicted"/>
<dbReference type="Proteomes" id="UP000321822">
    <property type="component" value="Unassembled WGS sequence"/>
</dbReference>
<dbReference type="GO" id="GO:0015074">
    <property type="term" value="P:DNA integration"/>
    <property type="evidence" value="ECO:0007669"/>
    <property type="project" value="UniProtKB-KW"/>
</dbReference>
<evidence type="ECO:0000256" key="1">
    <source>
        <dbReference type="ARBA" id="ARBA00022908"/>
    </source>
</evidence>